<dbReference type="Pfam" id="PF13561">
    <property type="entry name" value="adh_short_C2"/>
    <property type="match status" value="1"/>
</dbReference>
<dbReference type="FunFam" id="3.40.50.720:FF:000084">
    <property type="entry name" value="Short-chain dehydrogenase reductase"/>
    <property type="match status" value="1"/>
</dbReference>
<dbReference type="PROSITE" id="PS00061">
    <property type="entry name" value="ADH_SHORT"/>
    <property type="match status" value="1"/>
</dbReference>
<dbReference type="Proteomes" id="UP000193307">
    <property type="component" value="Unassembled WGS sequence"/>
</dbReference>
<protein>
    <submittedName>
        <fullName evidence="3">3-alpha-(Or 20-beta)-hydroxysteroid dehydrogenase</fullName>
        <ecNumber evidence="3">1.1.1.53</ecNumber>
    </submittedName>
</protein>
<dbReference type="PRINTS" id="PR00081">
    <property type="entry name" value="GDHRDH"/>
</dbReference>
<evidence type="ECO:0000313" key="3">
    <source>
        <dbReference type="EMBL" id="SLN59011.1"/>
    </source>
</evidence>
<accession>A0A1Y5TCU5</accession>
<evidence type="ECO:0000256" key="2">
    <source>
        <dbReference type="ARBA" id="ARBA00023002"/>
    </source>
</evidence>
<keyword evidence="4" id="KW-1185">Reference proteome</keyword>
<dbReference type="PANTHER" id="PTHR43180:SF66">
    <property type="entry name" value="SHORT-CHAIN DEHYDROGENASE_REDUCTASE FAMILY PROTEIN"/>
    <property type="match status" value="1"/>
</dbReference>
<evidence type="ECO:0000313" key="4">
    <source>
        <dbReference type="Proteomes" id="UP000193307"/>
    </source>
</evidence>
<dbReference type="PANTHER" id="PTHR43180">
    <property type="entry name" value="3-OXOACYL-(ACYL-CARRIER-PROTEIN) REDUCTASE (AFU_ORTHOLOGUE AFUA_6G11210)"/>
    <property type="match status" value="1"/>
</dbReference>
<dbReference type="RefSeq" id="WP_085850156.1">
    <property type="nucleotide sequence ID" value="NZ_FNZV01000011.1"/>
</dbReference>
<organism evidence="3 4">
    <name type="scientific">Pacificibacter marinus</name>
    <dbReference type="NCBI Taxonomy" id="658057"/>
    <lineage>
        <taxon>Bacteria</taxon>
        <taxon>Pseudomonadati</taxon>
        <taxon>Pseudomonadota</taxon>
        <taxon>Alphaproteobacteria</taxon>
        <taxon>Rhodobacterales</taxon>
        <taxon>Roseobacteraceae</taxon>
        <taxon>Pacificibacter</taxon>
    </lineage>
</organism>
<keyword evidence="2 3" id="KW-0560">Oxidoreductase</keyword>
<dbReference type="SUPFAM" id="SSF51735">
    <property type="entry name" value="NAD(P)-binding Rossmann-fold domains"/>
    <property type="match status" value="1"/>
</dbReference>
<dbReference type="PRINTS" id="PR00080">
    <property type="entry name" value="SDRFAMILY"/>
</dbReference>
<dbReference type="OrthoDB" id="9789398at2"/>
<dbReference type="InterPro" id="IPR002347">
    <property type="entry name" value="SDR_fam"/>
</dbReference>
<proteinExistence type="inferred from homology"/>
<name>A0A1Y5TCU5_9RHOB</name>
<dbReference type="GO" id="GO:0047044">
    <property type="term" value="F:androstan-3-alpha,17-beta-diol dehydrogenase (NAD+) activity"/>
    <property type="evidence" value="ECO:0007669"/>
    <property type="project" value="UniProtKB-EC"/>
</dbReference>
<dbReference type="EMBL" id="FWFW01000011">
    <property type="protein sequence ID" value="SLN59011.1"/>
    <property type="molecule type" value="Genomic_DNA"/>
</dbReference>
<evidence type="ECO:0000256" key="1">
    <source>
        <dbReference type="ARBA" id="ARBA00006484"/>
    </source>
</evidence>
<dbReference type="InterPro" id="IPR020904">
    <property type="entry name" value="Sc_DH/Rdtase_CS"/>
</dbReference>
<dbReference type="InterPro" id="IPR036291">
    <property type="entry name" value="NAD(P)-bd_dom_sf"/>
</dbReference>
<reference evidence="3 4" key="1">
    <citation type="submission" date="2017-03" db="EMBL/GenBank/DDBJ databases">
        <authorList>
            <person name="Afonso C.L."/>
            <person name="Miller P.J."/>
            <person name="Scott M.A."/>
            <person name="Spackman E."/>
            <person name="Goraichik I."/>
            <person name="Dimitrov K.M."/>
            <person name="Suarez D.L."/>
            <person name="Swayne D.E."/>
        </authorList>
    </citation>
    <scope>NUCLEOTIDE SEQUENCE [LARGE SCALE GENOMIC DNA]</scope>
    <source>
        <strain evidence="3 4">CECT 7971</strain>
    </source>
</reference>
<gene>
    <name evidence="3" type="primary">fabG3</name>
    <name evidence="3" type="ORF">PAM7971_03054</name>
</gene>
<sequence>MSVDFEKAKNALTDLTGKTAIVTGGARGQGAVEAELLACAGASVLICDVLQDDGVALAEKLTGSGLNVRFQALDVTSESAWATALDVVQEWTGRLDILVNNAGIINRKIIRDMSVEEWRKVMDVNATGAFIGIKLCAPMMMQTGGGSIVNISSNSGFSGHYDPAYTSSKWALRGLTRSAAMEYAQEGIRVNAICPGLIVTDLNRGSPHLKPMIEMTPMKRSGEAEEVAQLVLFLASEGSAYITGEDFVIDGGFTAGAGYRRVAQETGIL</sequence>
<dbReference type="Gene3D" id="3.40.50.720">
    <property type="entry name" value="NAD(P)-binding Rossmann-like Domain"/>
    <property type="match status" value="1"/>
</dbReference>
<dbReference type="AlphaFoldDB" id="A0A1Y5TCU5"/>
<dbReference type="STRING" id="658057.SAMN04488032_11197"/>
<dbReference type="EC" id="1.1.1.53" evidence="3"/>
<comment type="similarity">
    <text evidence="1">Belongs to the short-chain dehydrogenases/reductases (SDR) family.</text>
</comment>